<dbReference type="InterPro" id="IPR020843">
    <property type="entry name" value="ER"/>
</dbReference>
<dbReference type="PROSITE" id="PS00059">
    <property type="entry name" value="ADH_ZINC"/>
    <property type="match status" value="1"/>
</dbReference>
<dbReference type="InterPro" id="IPR047109">
    <property type="entry name" value="CAD-like"/>
</dbReference>
<dbReference type="Gene3D" id="3.40.50.720">
    <property type="entry name" value="NAD(P)-binding Rossmann-like Domain"/>
    <property type="match status" value="1"/>
</dbReference>
<evidence type="ECO:0000256" key="3">
    <source>
        <dbReference type="ARBA" id="ARBA00022833"/>
    </source>
</evidence>
<feature type="domain" description="Enoyl reductase (ER)" evidence="6">
    <location>
        <begin position="11"/>
        <end position="330"/>
    </location>
</feature>
<evidence type="ECO:0000256" key="4">
    <source>
        <dbReference type="ARBA" id="ARBA00023002"/>
    </source>
</evidence>
<comment type="similarity">
    <text evidence="5">Belongs to the zinc-containing alcohol dehydrogenase family.</text>
</comment>
<dbReference type="STRING" id="1392250.A0A2I2GLY7"/>
<dbReference type="OrthoDB" id="1879366at2759"/>
<gene>
    <name evidence="7" type="ORF">P170DRAFT_482017</name>
</gene>
<dbReference type="GeneID" id="36561572"/>
<keyword evidence="4" id="KW-0560">Oxidoreductase</keyword>
<dbReference type="SMART" id="SM00829">
    <property type="entry name" value="PKS_ER"/>
    <property type="match status" value="1"/>
</dbReference>
<proteinExistence type="inferred from homology"/>
<dbReference type="InterPro" id="IPR002328">
    <property type="entry name" value="ADH_Zn_CS"/>
</dbReference>
<dbReference type="CDD" id="cd05283">
    <property type="entry name" value="CAD1"/>
    <property type="match status" value="1"/>
</dbReference>
<dbReference type="Pfam" id="PF08240">
    <property type="entry name" value="ADH_N"/>
    <property type="match status" value="1"/>
</dbReference>
<organism evidence="7 8">
    <name type="scientific">Aspergillus steynii IBT 23096</name>
    <dbReference type="NCBI Taxonomy" id="1392250"/>
    <lineage>
        <taxon>Eukaryota</taxon>
        <taxon>Fungi</taxon>
        <taxon>Dikarya</taxon>
        <taxon>Ascomycota</taxon>
        <taxon>Pezizomycotina</taxon>
        <taxon>Eurotiomycetes</taxon>
        <taxon>Eurotiomycetidae</taxon>
        <taxon>Eurotiales</taxon>
        <taxon>Aspergillaceae</taxon>
        <taxon>Aspergillus</taxon>
        <taxon>Aspergillus subgen. Circumdati</taxon>
    </lineage>
</organism>
<keyword evidence="3 5" id="KW-0862">Zinc</keyword>
<dbReference type="RefSeq" id="XP_024709171.1">
    <property type="nucleotide sequence ID" value="XM_024853874.1"/>
</dbReference>
<dbReference type="FunFam" id="3.40.50.720:FF:000022">
    <property type="entry name" value="Cinnamyl alcohol dehydrogenase"/>
    <property type="match status" value="1"/>
</dbReference>
<accession>A0A2I2GLY7</accession>
<evidence type="ECO:0000256" key="5">
    <source>
        <dbReference type="RuleBase" id="RU361277"/>
    </source>
</evidence>
<dbReference type="EMBL" id="MSFO01000001">
    <property type="protein sequence ID" value="PLB53869.1"/>
    <property type="molecule type" value="Genomic_DNA"/>
</dbReference>
<comment type="caution">
    <text evidence="7">The sequence shown here is derived from an EMBL/GenBank/DDBJ whole genome shotgun (WGS) entry which is preliminary data.</text>
</comment>
<dbReference type="Proteomes" id="UP000234275">
    <property type="component" value="Unassembled WGS sequence"/>
</dbReference>
<name>A0A2I2GLY7_9EURO</name>
<dbReference type="Pfam" id="PF00107">
    <property type="entry name" value="ADH_zinc_N"/>
    <property type="match status" value="1"/>
</dbReference>
<dbReference type="SUPFAM" id="SSF51735">
    <property type="entry name" value="NAD(P)-binding Rossmann-fold domains"/>
    <property type="match status" value="1"/>
</dbReference>
<evidence type="ECO:0000256" key="2">
    <source>
        <dbReference type="ARBA" id="ARBA00022723"/>
    </source>
</evidence>
<keyword evidence="2 5" id="KW-0479">Metal-binding</keyword>
<dbReference type="GO" id="GO:0016616">
    <property type="term" value="F:oxidoreductase activity, acting on the CH-OH group of donors, NAD or NADP as acceptor"/>
    <property type="evidence" value="ECO:0007669"/>
    <property type="project" value="InterPro"/>
</dbReference>
<dbReference type="InterPro" id="IPR013154">
    <property type="entry name" value="ADH-like_N"/>
</dbReference>
<dbReference type="InterPro" id="IPR013149">
    <property type="entry name" value="ADH-like_C"/>
</dbReference>
<dbReference type="PANTHER" id="PTHR42683">
    <property type="entry name" value="ALDEHYDE REDUCTASE"/>
    <property type="match status" value="1"/>
</dbReference>
<evidence type="ECO:0000259" key="6">
    <source>
        <dbReference type="SMART" id="SM00829"/>
    </source>
</evidence>
<protein>
    <submittedName>
        <fullName evidence="7">Alcohol dehydrogenase</fullName>
    </submittedName>
</protein>
<dbReference type="SUPFAM" id="SSF50129">
    <property type="entry name" value="GroES-like"/>
    <property type="match status" value="1"/>
</dbReference>
<reference evidence="7 8" key="1">
    <citation type="submission" date="2016-12" db="EMBL/GenBank/DDBJ databases">
        <title>The genomes of Aspergillus section Nigri reveals drivers in fungal speciation.</title>
        <authorList>
            <consortium name="DOE Joint Genome Institute"/>
            <person name="Vesth T.C."/>
            <person name="Nybo J."/>
            <person name="Theobald S."/>
            <person name="Brandl J."/>
            <person name="Frisvad J.C."/>
            <person name="Nielsen K.F."/>
            <person name="Lyhne E.K."/>
            <person name="Kogle M.E."/>
            <person name="Kuo A."/>
            <person name="Riley R."/>
            <person name="Clum A."/>
            <person name="Nolan M."/>
            <person name="Lipzen A."/>
            <person name="Salamov A."/>
            <person name="Henrissat B."/>
            <person name="Wiebenga A."/>
            <person name="De Vries R.P."/>
            <person name="Grigoriev I.V."/>
            <person name="Mortensen U.H."/>
            <person name="Andersen M.R."/>
            <person name="Baker S.E."/>
        </authorList>
    </citation>
    <scope>NUCLEOTIDE SEQUENCE [LARGE SCALE GENOMIC DNA]</scope>
    <source>
        <strain evidence="7 8">IBT 23096</strain>
    </source>
</reference>
<evidence type="ECO:0000256" key="1">
    <source>
        <dbReference type="ARBA" id="ARBA00001947"/>
    </source>
</evidence>
<comment type="cofactor">
    <cofactor evidence="1 5">
        <name>Zn(2+)</name>
        <dbReference type="ChEBI" id="CHEBI:29105"/>
    </cofactor>
</comment>
<dbReference type="InterPro" id="IPR011032">
    <property type="entry name" value="GroES-like_sf"/>
</dbReference>
<evidence type="ECO:0000313" key="8">
    <source>
        <dbReference type="Proteomes" id="UP000234275"/>
    </source>
</evidence>
<dbReference type="InterPro" id="IPR036291">
    <property type="entry name" value="NAD(P)-bd_dom_sf"/>
</dbReference>
<dbReference type="VEuPathDB" id="FungiDB:P170DRAFT_482017"/>
<sequence length="333" mass="36259">MSSVTYEVFRGSAEGKIVPDKVTSTLGHNDVFIETTHSGLCGTDEHYLKTNQVLGHEGIGIIKAVGAGVNTVKVGDRVGYGYIHKICATCDNCATGWDQHCRDVQQYGFHDFDNGSFSYGTVWDANCVFPIPESLSSIDAAPLMCAGATVWTVLTEYGMRSTERIGIMGIGGLGHVAIKLAAAMGYNVVVLSSSESKRQEAMEFGASEYHVWRSGEEAPKDFKPLKHLMLCGSAAIDYPSLVPLMDTRGSIYPLTVAFEPAQVPMLALVLKGVRVQGSLVASRESIRTLLEFAARKNILPTIMTFPFTTTGIEDAMRTLREGKMRYRGVLVRE</sequence>
<dbReference type="GO" id="GO:0008270">
    <property type="term" value="F:zinc ion binding"/>
    <property type="evidence" value="ECO:0007669"/>
    <property type="project" value="InterPro"/>
</dbReference>
<dbReference type="Gene3D" id="3.90.180.10">
    <property type="entry name" value="Medium-chain alcohol dehydrogenases, catalytic domain"/>
    <property type="match status" value="1"/>
</dbReference>
<dbReference type="AlphaFoldDB" id="A0A2I2GLY7"/>
<keyword evidence="8" id="KW-1185">Reference proteome</keyword>
<evidence type="ECO:0000313" key="7">
    <source>
        <dbReference type="EMBL" id="PLB53869.1"/>
    </source>
</evidence>